<reference evidence="3" key="3">
    <citation type="submission" date="2025-09" db="UniProtKB">
        <authorList>
            <consortium name="Ensembl"/>
        </authorList>
    </citation>
    <scope>IDENTIFICATION</scope>
</reference>
<accession>A0A4W2C9M9</accession>
<name>A0A4W2C9M9_BOBOX</name>
<dbReference type="Pfam" id="PF00078">
    <property type="entry name" value="RVT_1"/>
    <property type="match status" value="1"/>
</dbReference>
<dbReference type="PROSITE" id="PS50878">
    <property type="entry name" value="RT_POL"/>
    <property type="match status" value="1"/>
</dbReference>
<dbReference type="PANTHER" id="PTHR47027">
    <property type="entry name" value="REVERSE TRANSCRIPTASE DOMAIN-CONTAINING PROTEIN"/>
    <property type="match status" value="1"/>
</dbReference>
<dbReference type="Gene3D" id="3.30.70.270">
    <property type="match status" value="1"/>
</dbReference>
<dbReference type="SUPFAM" id="SSF56672">
    <property type="entry name" value="DNA/RNA polymerases"/>
    <property type="match status" value="1"/>
</dbReference>
<organism evidence="3 4">
    <name type="scientific">Bos indicus x Bos taurus</name>
    <name type="common">Hybrid cattle</name>
    <dbReference type="NCBI Taxonomy" id="30522"/>
    <lineage>
        <taxon>Eukaryota</taxon>
        <taxon>Metazoa</taxon>
        <taxon>Chordata</taxon>
        <taxon>Craniata</taxon>
        <taxon>Vertebrata</taxon>
        <taxon>Euteleostomi</taxon>
        <taxon>Mammalia</taxon>
        <taxon>Eutheria</taxon>
        <taxon>Laurasiatheria</taxon>
        <taxon>Artiodactyla</taxon>
        <taxon>Ruminantia</taxon>
        <taxon>Pecora</taxon>
        <taxon>Bovidae</taxon>
        <taxon>Bovinae</taxon>
        <taxon>Bos</taxon>
    </lineage>
</organism>
<comment type="similarity">
    <text evidence="1">Belongs to the beta type-B retroviral polymerase family. HERV class-II K(HML-2) pol subfamily.</text>
</comment>
<dbReference type="Proteomes" id="UP000314981">
    <property type="component" value="Chromosome 19"/>
</dbReference>
<feature type="domain" description="Reverse transcriptase" evidence="2">
    <location>
        <begin position="181"/>
        <end position="449"/>
    </location>
</feature>
<evidence type="ECO:0000259" key="2">
    <source>
        <dbReference type="PROSITE" id="PS50878"/>
    </source>
</evidence>
<sequence>MEKKCKRAKWLSGEALQIVVKRRKEKSKGEKERYKHLNAEFQRIARRAKKAFSDQCKEIEENNRMGKTRDLLKKIRDTKGTFHVKMGSIKDRNGMDLTEAEDIKKRWQDYTEELYKKDLHDPDNHDGVITDLEPDILECEVKWALESITTNKASGGDGIPVELFQILKDDAVKVLHSICQQIWKTQQWPQDWKRSGFIPIPKKGNFKECSNYRTIALISHTSKIMLKILQARLQQYVTCELPDAQAGFRKGRGTRDQTANICWIMEKAREFQKNIYFCFIDYAKAFDCVDHNKLWKILKEMGIPDHLTCLLRNLYAGQEARVRTGHRTTDWFQVGKGVRQGCILSPCLFDLYAEYIMRNAGLEETQAGIKIAGRNINNLIYADDTTLMAESEEELKSLLMKVKVESEKVGLKLNIQKSKIMASGPTTSWEIDGETVETVSDFIFLGSKITADGDCSHEIKRCLLLGRKVLTNLDSIFKSRDTTLPTKVRLVKAMVFPVVMYGCESWTVKKAERRRIDAFELWCWRRPLRVPWTARRSNQSILKEISPGISLEGMMLKLKLQYFGHLMGRVDSLEKTLMLGGTGDKRRRGRQRMRWLDGITESSELQELVMDREAWCAGIHGVAKSRTRLSD</sequence>
<evidence type="ECO:0000256" key="1">
    <source>
        <dbReference type="ARBA" id="ARBA00010879"/>
    </source>
</evidence>
<dbReference type="OMA" id="RVESEYH"/>
<dbReference type="InterPro" id="IPR043502">
    <property type="entry name" value="DNA/RNA_pol_sf"/>
</dbReference>
<dbReference type="InterPro" id="IPR000477">
    <property type="entry name" value="RT_dom"/>
</dbReference>
<keyword evidence="4" id="KW-1185">Reference proteome</keyword>
<dbReference type="CDD" id="cd01650">
    <property type="entry name" value="RT_nLTR_like"/>
    <property type="match status" value="1"/>
</dbReference>
<dbReference type="InterPro" id="IPR043128">
    <property type="entry name" value="Rev_trsase/Diguanyl_cyclase"/>
</dbReference>
<evidence type="ECO:0000313" key="4">
    <source>
        <dbReference type="Proteomes" id="UP000314981"/>
    </source>
</evidence>
<protein>
    <recommendedName>
        <fullName evidence="2">Reverse transcriptase domain-containing protein</fullName>
    </recommendedName>
</protein>
<dbReference type="PANTHER" id="PTHR47027:SF8">
    <property type="entry name" value="RIBONUCLEASE H"/>
    <property type="match status" value="1"/>
</dbReference>
<dbReference type="AlphaFoldDB" id="A0A4W2C9M9"/>
<proteinExistence type="inferred from homology"/>
<evidence type="ECO:0000313" key="3">
    <source>
        <dbReference type="Ensembl" id="ENSBIXP00000002999.1"/>
    </source>
</evidence>
<reference evidence="3" key="2">
    <citation type="submission" date="2025-08" db="UniProtKB">
        <authorList>
            <consortium name="Ensembl"/>
        </authorList>
    </citation>
    <scope>IDENTIFICATION</scope>
</reference>
<dbReference type="Ensembl" id="ENSBIXT00000010776.1">
    <property type="protein sequence ID" value="ENSBIXP00000002999.1"/>
    <property type="gene ID" value="ENSBIXG00000000299.1"/>
</dbReference>
<reference evidence="3 4" key="1">
    <citation type="submission" date="2018-11" db="EMBL/GenBank/DDBJ databases">
        <title>Haplotype-resolved cattle genomes.</title>
        <authorList>
            <person name="Low W.Y."/>
            <person name="Tearle R."/>
            <person name="Bickhart D.M."/>
            <person name="Rosen B.D."/>
            <person name="Koren S."/>
            <person name="Rhie A."/>
            <person name="Hiendleder S."/>
            <person name="Phillippy A.M."/>
            <person name="Smith T.P.L."/>
            <person name="Williams J.L."/>
        </authorList>
    </citation>
    <scope>NUCLEOTIDE SEQUENCE [LARGE SCALE GENOMIC DNA]</scope>
</reference>